<dbReference type="EMBL" id="CM008973">
    <property type="protein sequence ID" value="PNW74606.1"/>
    <property type="molecule type" value="Genomic_DNA"/>
</dbReference>
<sequence length="332" mass="35726">MQSLARSVLRPALLAGRVGALKGAEQALVRAAIVCVPAGWLAPSSPNATTPAGVRCFSAPTEDQLRKAEKMVEMMASSPALQQMMMSVMPAPMRNADILKQLFNDPAMKKRISEMIAKRGLPIPDHLLERMTPGAMDDTFARAQRLGIDPGQLFTKLMQHPLLMAKLQQPRVMTAFLDIAEDPSRQSKYADDKELLDVVFKIRELLATTKTAVPAPAAASPSSSSEPAATAIPMPPPPGTPARSESASSSEASSSSSGTSEAAAASSSSDFNPLVALMSSDPKAAKWLDNPKVMAALQEVHKSPWKTVKYIFDRDVMEAFKDLKELMRGKKL</sequence>
<organism evidence="2 3">
    <name type="scientific">Chlamydomonas reinhardtii</name>
    <name type="common">Chlamydomonas smithii</name>
    <dbReference type="NCBI Taxonomy" id="3055"/>
    <lineage>
        <taxon>Eukaryota</taxon>
        <taxon>Viridiplantae</taxon>
        <taxon>Chlorophyta</taxon>
        <taxon>core chlorophytes</taxon>
        <taxon>Chlorophyceae</taxon>
        <taxon>CS clade</taxon>
        <taxon>Chlamydomonadales</taxon>
        <taxon>Chlamydomonadaceae</taxon>
        <taxon>Chlamydomonas</taxon>
    </lineage>
</organism>
<dbReference type="AlphaFoldDB" id="A8ILQ0"/>
<name>A8ILQ0_CHLRE</name>
<accession>A8ILQ0</accession>
<proteinExistence type="predicted"/>
<dbReference type="Gene3D" id="1.10.260.100">
    <property type="match status" value="2"/>
</dbReference>
<reference evidence="2 3" key="1">
    <citation type="journal article" date="2007" name="Science">
        <title>The Chlamydomonas genome reveals the evolution of key animal and plant functions.</title>
        <authorList>
            <person name="Merchant S.S."/>
            <person name="Prochnik S.E."/>
            <person name="Vallon O."/>
            <person name="Harris E.H."/>
            <person name="Karpowicz S.J."/>
            <person name="Witman G.B."/>
            <person name="Terry A."/>
            <person name="Salamov A."/>
            <person name="Fritz-Laylin L.K."/>
            <person name="Marechal-Drouard L."/>
            <person name="Marshall W.F."/>
            <person name="Qu L.H."/>
            <person name="Nelson D.R."/>
            <person name="Sanderfoot A.A."/>
            <person name="Spalding M.H."/>
            <person name="Kapitonov V.V."/>
            <person name="Ren Q."/>
            <person name="Ferris P."/>
            <person name="Lindquist E."/>
            <person name="Shapiro H."/>
            <person name="Lucas S.M."/>
            <person name="Grimwood J."/>
            <person name="Schmutz J."/>
            <person name="Cardol P."/>
            <person name="Cerutti H."/>
            <person name="Chanfreau G."/>
            <person name="Chen C.L."/>
            <person name="Cognat V."/>
            <person name="Croft M.T."/>
            <person name="Dent R."/>
            <person name="Dutcher S."/>
            <person name="Fernandez E."/>
            <person name="Fukuzawa H."/>
            <person name="Gonzalez-Ballester D."/>
            <person name="Gonzalez-Halphen D."/>
            <person name="Hallmann A."/>
            <person name="Hanikenne M."/>
            <person name="Hippler M."/>
            <person name="Inwood W."/>
            <person name="Jabbari K."/>
            <person name="Kalanon M."/>
            <person name="Kuras R."/>
            <person name="Lefebvre P.A."/>
            <person name="Lemaire S.D."/>
            <person name="Lobanov A.V."/>
            <person name="Lohr M."/>
            <person name="Manuell A."/>
            <person name="Meier I."/>
            <person name="Mets L."/>
            <person name="Mittag M."/>
            <person name="Mittelmeier T."/>
            <person name="Moroney J.V."/>
            <person name="Moseley J."/>
            <person name="Napoli C."/>
            <person name="Nedelcu A.M."/>
            <person name="Niyogi K."/>
            <person name="Novoselov S.V."/>
            <person name="Paulsen I.T."/>
            <person name="Pazour G."/>
            <person name="Purton S."/>
            <person name="Ral J.P."/>
            <person name="Riano-Pachon D.M."/>
            <person name="Riekhof W."/>
            <person name="Rymarquis L."/>
            <person name="Schroda M."/>
            <person name="Stern D."/>
            <person name="Umen J."/>
            <person name="Willows R."/>
            <person name="Wilson N."/>
            <person name="Zimmer S.L."/>
            <person name="Allmer J."/>
            <person name="Balk J."/>
            <person name="Bisova K."/>
            <person name="Chen C.J."/>
            <person name="Elias M."/>
            <person name="Gendler K."/>
            <person name="Hauser C."/>
            <person name="Lamb M.R."/>
            <person name="Ledford H."/>
            <person name="Long J.C."/>
            <person name="Minagawa J."/>
            <person name="Page M.D."/>
            <person name="Pan J."/>
            <person name="Pootakham W."/>
            <person name="Roje S."/>
            <person name="Rose A."/>
            <person name="Stahlberg E."/>
            <person name="Terauchi A.M."/>
            <person name="Yang P."/>
            <person name="Ball S."/>
            <person name="Bowler C."/>
            <person name="Dieckmann C.L."/>
            <person name="Gladyshev V.N."/>
            <person name="Green P."/>
            <person name="Jorgensen R."/>
            <person name="Mayfield S."/>
            <person name="Mueller-Roeber B."/>
            <person name="Rajamani S."/>
            <person name="Sayre R.T."/>
            <person name="Brokstein P."/>
            <person name="Dubchak I."/>
            <person name="Goodstein D."/>
            <person name="Hornick L."/>
            <person name="Huang Y.W."/>
            <person name="Jhaveri J."/>
            <person name="Luo Y."/>
            <person name="Martinez D."/>
            <person name="Ngau W.C."/>
            <person name="Otillar B."/>
            <person name="Poliakov A."/>
            <person name="Porter A."/>
            <person name="Szajkowski L."/>
            <person name="Werner G."/>
            <person name="Zhou K."/>
            <person name="Grigoriev I.V."/>
            <person name="Rokhsar D.S."/>
            <person name="Grossman A.R."/>
        </authorList>
    </citation>
    <scope>NUCLEOTIDE SEQUENCE [LARGE SCALE GENOMIC DNA]</scope>
    <source>
        <strain evidence="3">CC-503</strain>
    </source>
</reference>
<dbReference type="eggNOG" id="KOG1308">
    <property type="taxonomic scope" value="Eukaryota"/>
</dbReference>
<evidence type="ECO:0000313" key="3">
    <source>
        <dbReference type="Proteomes" id="UP000006906"/>
    </source>
</evidence>
<dbReference type="GeneID" id="5716706"/>
<feature type="compositionally biased region" description="Low complexity" evidence="1">
    <location>
        <begin position="241"/>
        <end position="265"/>
    </location>
</feature>
<feature type="compositionally biased region" description="Low complexity" evidence="1">
    <location>
        <begin position="212"/>
        <end position="232"/>
    </location>
</feature>
<keyword evidence="3" id="KW-1185">Reference proteome</keyword>
<evidence type="ECO:0000256" key="1">
    <source>
        <dbReference type="SAM" id="MobiDB-lite"/>
    </source>
</evidence>
<evidence type="ECO:0000313" key="2">
    <source>
        <dbReference type="EMBL" id="PNW74606.1"/>
    </source>
</evidence>
<dbReference type="Gramene" id="PNW74606">
    <property type="protein sequence ID" value="PNW74606"/>
    <property type="gene ID" value="CHLRE_12g490650v5"/>
</dbReference>
<dbReference type="STRING" id="3055.A8ILQ0"/>
<dbReference type="KEGG" id="cre:CHLRE_12g490650v5"/>
<dbReference type="OMA" id="WKTVKYI"/>
<dbReference type="PANTHER" id="PTHR47296:SF1">
    <property type="entry name" value="PROTEIN TIC 40, CHLOROPLASTIC"/>
    <property type="match status" value="1"/>
</dbReference>
<gene>
    <name evidence="2" type="ORF">CHLRE_12g490650v5</name>
</gene>
<dbReference type="ExpressionAtlas" id="A8ILQ0">
    <property type="expression patterns" value="baseline"/>
</dbReference>
<dbReference type="OrthoDB" id="533763at2759"/>
<protein>
    <submittedName>
        <fullName evidence="2">Uncharacterized protein</fullName>
    </submittedName>
</protein>
<dbReference type="Proteomes" id="UP000006906">
    <property type="component" value="Chromosome 12"/>
</dbReference>
<dbReference type="PaxDb" id="3055-EDP05385"/>
<dbReference type="InParanoid" id="A8ILQ0"/>
<feature type="region of interest" description="Disordered" evidence="1">
    <location>
        <begin position="212"/>
        <end position="265"/>
    </location>
</feature>
<dbReference type="PANTHER" id="PTHR47296">
    <property type="entry name" value="PROTEIN TIC 40, CHLOROPLASTIC"/>
    <property type="match status" value="1"/>
</dbReference>
<dbReference type="HOGENOM" id="CLU_837730_0_0_1"/>
<dbReference type="RefSeq" id="XP_001690939.1">
    <property type="nucleotide sequence ID" value="XM_001690887.2"/>
</dbReference>